<dbReference type="Pfam" id="PF05685">
    <property type="entry name" value="Uma2"/>
    <property type="match status" value="1"/>
</dbReference>
<organism evidence="2 3">
    <name type="scientific">Amycolatopsis pithecellobii</name>
    <dbReference type="NCBI Taxonomy" id="664692"/>
    <lineage>
        <taxon>Bacteria</taxon>
        <taxon>Bacillati</taxon>
        <taxon>Actinomycetota</taxon>
        <taxon>Actinomycetes</taxon>
        <taxon>Pseudonocardiales</taxon>
        <taxon>Pseudonocardiaceae</taxon>
        <taxon>Amycolatopsis</taxon>
    </lineage>
</organism>
<dbReference type="Gene3D" id="3.90.1570.10">
    <property type="entry name" value="tt1808, chain A"/>
    <property type="match status" value="1"/>
</dbReference>
<dbReference type="AlphaFoldDB" id="A0A6N7YZ14"/>
<dbReference type="OrthoDB" id="3289716at2"/>
<keyword evidence="2" id="KW-0378">Hydrolase</keyword>
<proteinExistence type="predicted"/>
<name>A0A6N7YZ14_9PSEU</name>
<accession>A0A6N7YZ14</accession>
<dbReference type="Proteomes" id="UP000440096">
    <property type="component" value="Unassembled WGS sequence"/>
</dbReference>
<dbReference type="PANTHER" id="PTHR35400">
    <property type="entry name" value="SLR1083 PROTEIN"/>
    <property type="match status" value="1"/>
</dbReference>
<evidence type="ECO:0000313" key="2">
    <source>
        <dbReference type="EMBL" id="MTD53619.1"/>
    </source>
</evidence>
<comment type="caution">
    <text evidence="2">The sequence shown here is derived from an EMBL/GenBank/DDBJ whole genome shotgun (WGS) entry which is preliminary data.</text>
</comment>
<reference evidence="2 3" key="1">
    <citation type="submission" date="2019-11" db="EMBL/GenBank/DDBJ databases">
        <title>Draft genome of Amycolatopsis RM579.</title>
        <authorList>
            <person name="Duangmal K."/>
            <person name="Mingma R."/>
        </authorList>
    </citation>
    <scope>NUCLEOTIDE SEQUENCE [LARGE SCALE GENOMIC DNA]</scope>
    <source>
        <strain evidence="2 3">RM579</strain>
    </source>
</reference>
<evidence type="ECO:0000259" key="1">
    <source>
        <dbReference type="Pfam" id="PF05685"/>
    </source>
</evidence>
<dbReference type="EMBL" id="WMBA01000006">
    <property type="protein sequence ID" value="MTD53619.1"/>
    <property type="molecule type" value="Genomic_DNA"/>
</dbReference>
<dbReference type="PANTHER" id="PTHR35400:SF3">
    <property type="entry name" value="SLL1072 PROTEIN"/>
    <property type="match status" value="1"/>
</dbReference>
<sequence>MRRSANVAAVPDIEPEYLVPWHPGEWTVEDFFELPEDSGSRVELVDGTLLVSPAPAARHQRILRRLQLGLHGAIGSDAELLPGVNVRMGDRRVLIPDLVIVTCPDENVVYFSATDVLLAVEIESPSTKVQDRILKRELYTEAKIPYYLLVNAAPRPVEATLYELTEGGYREITRSTDGKLSLTRPVAATVDLGG</sequence>
<keyword evidence="2" id="KW-0540">Nuclease</keyword>
<dbReference type="GO" id="GO:0004519">
    <property type="term" value="F:endonuclease activity"/>
    <property type="evidence" value="ECO:0007669"/>
    <property type="project" value="UniProtKB-KW"/>
</dbReference>
<protein>
    <submittedName>
        <fullName evidence="2">Uma2 family endonuclease</fullName>
    </submittedName>
</protein>
<dbReference type="InterPro" id="IPR011335">
    <property type="entry name" value="Restrct_endonuc-II-like"/>
</dbReference>
<dbReference type="InterPro" id="IPR008538">
    <property type="entry name" value="Uma2"/>
</dbReference>
<gene>
    <name evidence="2" type="ORF">GKO32_06420</name>
</gene>
<evidence type="ECO:0000313" key="3">
    <source>
        <dbReference type="Proteomes" id="UP000440096"/>
    </source>
</evidence>
<feature type="domain" description="Putative restriction endonuclease" evidence="1">
    <location>
        <begin position="28"/>
        <end position="178"/>
    </location>
</feature>
<dbReference type="SUPFAM" id="SSF52980">
    <property type="entry name" value="Restriction endonuclease-like"/>
    <property type="match status" value="1"/>
</dbReference>
<keyword evidence="2" id="KW-0255">Endonuclease</keyword>
<keyword evidence="3" id="KW-1185">Reference proteome</keyword>
<dbReference type="CDD" id="cd06260">
    <property type="entry name" value="DUF820-like"/>
    <property type="match status" value="1"/>
</dbReference>
<dbReference type="InterPro" id="IPR012296">
    <property type="entry name" value="Nuclease_put_TT1808"/>
</dbReference>